<evidence type="ECO:0000256" key="2">
    <source>
        <dbReference type="PROSITE-ProRule" id="PRU00335"/>
    </source>
</evidence>
<dbReference type="Proteomes" id="UP000706926">
    <property type="component" value="Unassembled WGS sequence"/>
</dbReference>
<reference evidence="4 5" key="1">
    <citation type="submission" date="2021-03" db="EMBL/GenBank/DDBJ databases">
        <title>Genomic Encyclopedia of Type Strains, Phase IV (KMG-IV): sequencing the most valuable type-strain genomes for metagenomic binning, comparative biology and taxonomic classification.</title>
        <authorList>
            <person name="Goeker M."/>
        </authorList>
    </citation>
    <scope>NUCLEOTIDE SEQUENCE [LARGE SCALE GENOMIC DNA]</scope>
    <source>
        <strain evidence="4 5">DSM 15596</strain>
    </source>
</reference>
<dbReference type="InterPro" id="IPR009057">
    <property type="entry name" value="Homeodomain-like_sf"/>
</dbReference>
<organism evidence="4 5">
    <name type="scientific">Paenibacillus lactis</name>
    <dbReference type="NCBI Taxonomy" id="228574"/>
    <lineage>
        <taxon>Bacteria</taxon>
        <taxon>Bacillati</taxon>
        <taxon>Bacillota</taxon>
        <taxon>Bacilli</taxon>
        <taxon>Bacillales</taxon>
        <taxon>Paenibacillaceae</taxon>
        <taxon>Paenibacillus</taxon>
    </lineage>
</organism>
<keyword evidence="5" id="KW-1185">Reference proteome</keyword>
<dbReference type="RefSeq" id="WP_007128078.1">
    <property type="nucleotide sequence ID" value="NZ_CP139098.1"/>
</dbReference>
<dbReference type="PROSITE" id="PS50977">
    <property type="entry name" value="HTH_TETR_2"/>
    <property type="match status" value="1"/>
</dbReference>
<dbReference type="Pfam" id="PF00440">
    <property type="entry name" value="TetR_N"/>
    <property type="match status" value="1"/>
</dbReference>
<protein>
    <submittedName>
        <fullName evidence="4">AcrR family transcriptional regulator</fullName>
    </submittedName>
</protein>
<sequence length="184" mass="22032">MVTEKKRQWLEEGFLILSEEGAASLTIETLIGRLKVTKGAFYHHFKSWQDYKESLLSLYETERTLNTIEFAEQQLSPLDKFEYVMEKSIRRNQNLEVAVRAWALMEPFVHSYQQRIDQRRIDYLEEMMFLLYRDRERARTMALIFYSLHVGSQQLLPPVKEQDLVKLYREVQKAFNIQASKKDE</sequence>
<evidence type="ECO:0000313" key="4">
    <source>
        <dbReference type="EMBL" id="MBP1893819.1"/>
    </source>
</evidence>
<name>A0ABS4FC42_9BACL</name>
<evidence type="ECO:0000256" key="1">
    <source>
        <dbReference type="ARBA" id="ARBA00023125"/>
    </source>
</evidence>
<feature type="DNA-binding region" description="H-T-H motif" evidence="2">
    <location>
        <begin position="26"/>
        <end position="45"/>
    </location>
</feature>
<dbReference type="GeneID" id="95404890"/>
<evidence type="ECO:0000259" key="3">
    <source>
        <dbReference type="PROSITE" id="PS50977"/>
    </source>
</evidence>
<proteinExistence type="predicted"/>
<dbReference type="EMBL" id="JAGGKI010000006">
    <property type="protein sequence ID" value="MBP1893819.1"/>
    <property type="molecule type" value="Genomic_DNA"/>
</dbReference>
<keyword evidence="1 2" id="KW-0238">DNA-binding</keyword>
<dbReference type="Gene3D" id="1.10.357.10">
    <property type="entry name" value="Tetracycline Repressor, domain 2"/>
    <property type="match status" value="1"/>
</dbReference>
<accession>A0ABS4FC42</accession>
<dbReference type="InterPro" id="IPR001647">
    <property type="entry name" value="HTH_TetR"/>
</dbReference>
<dbReference type="SUPFAM" id="SSF46689">
    <property type="entry name" value="Homeodomain-like"/>
    <property type="match status" value="1"/>
</dbReference>
<comment type="caution">
    <text evidence="4">The sequence shown here is derived from an EMBL/GenBank/DDBJ whole genome shotgun (WGS) entry which is preliminary data.</text>
</comment>
<gene>
    <name evidence="4" type="ORF">J2Z18_002922</name>
</gene>
<feature type="domain" description="HTH tetR-type" evidence="3">
    <location>
        <begin position="3"/>
        <end position="63"/>
    </location>
</feature>
<evidence type="ECO:0000313" key="5">
    <source>
        <dbReference type="Proteomes" id="UP000706926"/>
    </source>
</evidence>